<evidence type="ECO:0000256" key="8">
    <source>
        <dbReference type="RuleBase" id="RU004190"/>
    </source>
</evidence>
<dbReference type="AlphaFoldDB" id="A0A6J5H0G6"/>
<dbReference type="Pfam" id="PF00483">
    <property type="entry name" value="NTP_transferase"/>
    <property type="match status" value="1"/>
</dbReference>
<feature type="domain" description="MannoseP isomerase/GMP-like beta-helix" evidence="11">
    <location>
        <begin position="348"/>
        <end position="384"/>
    </location>
</feature>
<dbReference type="GO" id="GO:0000271">
    <property type="term" value="P:polysaccharide biosynthetic process"/>
    <property type="evidence" value="ECO:0007669"/>
    <property type="project" value="InterPro"/>
</dbReference>
<evidence type="ECO:0000256" key="6">
    <source>
        <dbReference type="ARBA" id="ARBA00023134"/>
    </source>
</evidence>
<accession>A0A6J5H0G6</accession>
<evidence type="ECO:0000256" key="5">
    <source>
        <dbReference type="ARBA" id="ARBA00022741"/>
    </source>
</evidence>
<dbReference type="Gene3D" id="3.90.550.10">
    <property type="entry name" value="Spore Coat Polysaccharide Biosynthesis Protein SpsA, Chain A"/>
    <property type="match status" value="1"/>
</dbReference>
<dbReference type="InterPro" id="IPR001538">
    <property type="entry name" value="Man6P_isomerase-2_C"/>
</dbReference>
<evidence type="ECO:0000259" key="11">
    <source>
        <dbReference type="Pfam" id="PF22640"/>
    </source>
</evidence>
<evidence type="ECO:0000313" key="12">
    <source>
        <dbReference type="EMBL" id="CAB3808617.1"/>
    </source>
</evidence>
<dbReference type="PANTHER" id="PTHR46390:SF1">
    <property type="entry name" value="MANNOSE-1-PHOSPHATE GUANYLYLTRANSFERASE"/>
    <property type="match status" value="1"/>
</dbReference>
<evidence type="ECO:0000256" key="1">
    <source>
        <dbReference type="ARBA" id="ARBA00006115"/>
    </source>
</evidence>
<dbReference type="SUPFAM" id="SSF53448">
    <property type="entry name" value="Nucleotide-diphospho-sugar transferases"/>
    <property type="match status" value="1"/>
</dbReference>
<name>A0A6J5H0G6_9BURK</name>
<evidence type="ECO:0000259" key="9">
    <source>
        <dbReference type="Pfam" id="PF00483"/>
    </source>
</evidence>
<evidence type="ECO:0000259" key="10">
    <source>
        <dbReference type="Pfam" id="PF01050"/>
    </source>
</evidence>
<keyword evidence="5" id="KW-0547">Nucleotide-binding</keyword>
<evidence type="ECO:0000313" key="13">
    <source>
        <dbReference type="Proteomes" id="UP000494252"/>
    </source>
</evidence>
<dbReference type="GO" id="GO:0009298">
    <property type="term" value="P:GDP-mannose biosynthetic process"/>
    <property type="evidence" value="ECO:0007669"/>
    <property type="project" value="TreeGrafter"/>
</dbReference>
<gene>
    <name evidence="12" type="primary">algA_3</name>
    <name evidence="12" type="ORF">LMG27177_06594</name>
</gene>
<dbReference type="Pfam" id="PF22640">
    <property type="entry name" value="ManC_GMP_beta-helix"/>
    <property type="match status" value="1"/>
</dbReference>
<evidence type="ECO:0000256" key="7">
    <source>
        <dbReference type="ARBA" id="ARBA00047343"/>
    </source>
</evidence>
<proteinExistence type="inferred from homology"/>
<dbReference type="GO" id="GO:0004475">
    <property type="term" value="F:mannose-1-phosphate guanylyltransferase (GTP) activity"/>
    <property type="evidence" value="ECO:0007669"/>
    <property type="project" value="UniProtKB-EC"/>
</dbReference>
<dbReference type="InterPro" id="IPR029044">
    <property type="entry name" value="Nucleotide-diphossugar_trans"/>
</dbReference>
<feature type="domain" description="Mannose-6-phosphate isomerase type II C-terminal" evidence="10">
    <location>
        <begin position="392"/>
        <end position="503"/>
    </location>
</feature>
<feature type="domain" description="Nucleotidyl transferase" evidence="9">
    <location>
        <begin position="33"/>
        <end position="322"/>
    </location>
</feature>
<sequence>MGKVTAVTDATTDATTDADSIEKAPVDYPPLVQVILAGGSGTRLWPMSREQFPKQLIDLIGNQTLLQATMGRMAGFSSFWDVSADPVVVCGTEHYFATYEQAREVGVNARIVVEPARRDTAPALTLAALAACADGQDAILVVMPADHSIANLDALHRAIDVAARHAQAGSIATLGVPPDRADTGFGYIRLGSELRDGARRIERFVEKPAAELAAQYVESGNYWWNSGMVVVRSSVWLAMIERFQPEIHAACVQAHQGARETTECVIPDAAEFLRSPSDSIDYAVMEQLGKPDSPFAGVVVPLDAGWSDLGSWDAVWQAMEKDDCGNASNGRVLFEGATATYARSQGGRLLACVGTNNLIVIETDDAVLVAERSHVQDIKGLVSRIKREKSPEADAHRKVRRPWGFYDSIDHGDRFQVKRIVVMPGARLSLQMHHHRAEHWVVVSGTALVTRGEEQFLLGENESTYIPLGIRHRLENPGRVPLQIIEVQSGTYLGEDDIVRFDDKYGRCG</sequence>
<keyword evidence="6" id="KW-0342">GTP-binding</keyword>
<dbReference type="InterPro" id="IPR054566">
    <property type="entry name" value="ManC/GMP-like_b-helix"/>
</dbReference>
<dbReference type="InterPro" id="IPR011051">
    <property type="entry name" value="RmlC_Cupin_sf"/>
</dbReference>
<comment type="catalytic activity">
    <reaction evidence="7">
        <text>alpha-D-mannose 1-phosphate + GTP + H(+) = GDP-alpha-D-mannose + diphosphate</text>
        <dbReference type="Rhea" id="RHEA:15229"/>
        <dbReference type="ChEBI" id="CHEBI:15378"/>
        <dbReference type="ChEBI" id="CHEBI:33019"/>
        <dbReference type="ChEBI" id="CHEBI:37565"/>
        <dbReference type="ChEBI" id="CHEBI:57527"/>
        <dbReference type="ChEBI" id="CHEBI:58409"/>
        <dbReference type="EC" id="2.7.7.13"/>
    </reaction>
</comment>
<dbReference type="FunFam" id="2.60.120.10:FF:000032">
    <property type="entry name" value="Mannose-1-phosphate guanylyltransferase/mannose-6-phosphate isomerase"/>
    <property type="match status" value="1"/>
</dbReference>
<dbReference type="InterPro" id="IPR005835">
    <property type="entry name" value="NTP_transferase_dom"/>
</dbReference>
<dbReference type="CDD" id="cd02213">
    <property type="entry name" value="cupin_PMI_typeII_C"/>
    <property type="match status" value="1"/>
</dbReference>
<evidence type="ECO:0000256" key="4">
    <source>
        <dbReference type="ARBA" id="ARBA00022695"/>
    </source>
</evidence>
<dbReference type="InterPro" id="IPR051161">
    <property type="entry name" value="Mannose-6P_isomerase_type2"/>
</dbReference>
<protein>
    <recommendedName>
        <fullName evidence="2">mannose-1-phosphate guanylyltransferase</fullName>
        <ecNumber evidence="2">2.7.7.13</ecNumber>
    </recommendedName>
</protein>
<dbReference type="InterPro" id="IPR006375">
    <property type="entry name" value="Man1P_GuaTrfase/Man6P_Isoase"/>
</dbReference>
<dbReference type="EMBL" id="CADIKI010000027">
    <property type="protein sequence ID" value="CAB3808617.1"/>
    <property type="molecule type" value="Genomic_DNA"/>
</dbReference>
<dbReference type="RefSeq" id="WP_175165654.1">
    <property type="nucleotide sequence ID" value="NZ_CADIKI010000027.1"/>
</dbReference>
<dbReference type="SUPFAM" id="SSF51182">
    <property type="entry name" value="RmlC-like cupins"/>
    <property type="match status" value="1"/>
</dbReference>
<dbReference type="PANTHER" id="PTHR46390">
    <property type="entry name" value="MANNOSE-1-PHOSPHATE GUANYLYLTRANSFERASE"/>
    <property type="match status" value="1"/>
</dbReference>
<evidence type="ECO:0000256" key="2">
    <source>
        <dbReference type="ARBA" id="ARBA00012387"/>
    </source>
</evidence>
<dbReference type="InterPro" id="IPR014710">
    <property type="entry name" value="RmlC-like_jellyroll"/>
</dbReference>
<dbReference type="Pfam" id="PF01050">
    <property type="entry name" value="MannoseP_isomer"/>
    <property type="match status" value="1"/>
</dbReference>
<dbReference type="CDD" id="cd02509">
    <property type="entry name" value="GDP-M1P_Guanylyltransferase"/>
    <property type="match status" value="1"/>
</dbReference>
<keyword evidence="4" id="KW-0548">Nucleotidyltransferase</keyword>
<dbReference type="EC" id="2.7.7.13" evidence="2"/>
<keyword evidence="3" id="KW-0808">Transferase</keyword>
<dbReference type="InterPro" id="IPR049577">
    <property type="entry name" value="GMPP_N"/>
</dbReference>
<dbReference type="Proteomes" id="UP000494252">
    <property type="component" value="Unassembled WGS sequence"/>
</dbReference>
<reference evidence="12 13" key="1">
    <citation type="submission" date="2020-04" db="EMBL/GenBank/DDBJ databases">
        <authorList>
            <person name="De Canck E."/>
        </authorList>
    </citation>
    <scope>NUCLEOTIDE SEQUENCE [LARGE SCALE GENOMIC DNA]</scope>
    <source>
        <strain evidence="12 13">LMG 27177</strain>
    </source>
</reference>
<evidence type="ECO:0000256" key="3">
    <source>
        <dbReference type="ARBA" id="ARBA00022679"/>
    </source>
</evidence>
<comment type="similarity">
    <text evidence="1 8">Belongs to the mannose-6-phosphate isomerase type 2 family.</text>
</comment>
<dbReference type="GO" id="GO:0005525">
    <property type="term" value="F:GTP binding"/>
    <property type="evidence" value="ECO:0007669"/>
    <property type="project" value="UniProtKB-KW"/>
</dbReference>
<keyword evidence="13" id="KW-1185">Reference proteome</keyword>
<dbReference type="Gene3D" id="2.60.120.10">
    <property type="entry name" value="Jelly Rolls"/>
    <property type="match status" value="1"/>
</dbReference>
<dbReference type="NCBIfam" id="TIGR01479">
    <property type="entry name" value="GMP_PMI"/>
    <property type="match status" value="1"/>
</dbReference>
<organism evidence="12 13">
    <name type="scientific">Paraburkholderia fynbosensis</name>
    <dbReference type="NCBI Taxonomy" id="1200993"/>
    <lineage>
        <taxon>Bacteria</taxon>
        <taxon>Pseudomonadati</taxon>
        <taxon>Pseudomonadota</taxon>
        <taxon>Betaproteobacteria</taxon>
        <taxon>Burkholderiales</taxon>
        <taxon>Burkholderiaceae</taxon>
        <taxon>Paraburkholderia</taxon>
    </lineage>
</organism>